<dbReference type="InterPro" id="IPR050791">
    <property type="entry name" value="Aldo-Keto_reductase"/>
</dbReference>
<evidence type="ECO:0000256" key="1">
    <source>
        <dbReference type="ARBA" id="ARBA00023002"/>
    </source>
</evidence>
<dbReference type="Proteomes" id="UP000540556">
    <property type="component" value="Unassembled WGS sequence"/>
</dbReference>
<accession>A0A7W4KBX8</accession>
<gene>
    <name evidence="3" type="ORF">HLH27_03155</name>
</gene>
<dbReference type="GO" id="GO:0005737">
    <property type="term" value="C:cytoplasm"/>
    <property type="evidence" value="ECO:0007669"/>
    <property type="project" value="TreeGrafter"/>
</dbReference>
<dbReference type="AlphaFoldDB" id="A0A7W4KBX8"/>
<name>A0A7W4KBX8_9PROT</name>
<dbReference type="PANTHER" id="PTHR43625:SF40">
    <property type="entry name" value="ALDO-KETO REDUCTASE YAKC [NADP(+)]"/>
    <property type="match status" value="1"/>
</dbReference>
<dbReference type="PANTHER" id="PTHR43625">
    <property type="entry name" value="AFLATOXIN B1 ALDEHYDE REDUCTASE"/>
    <property type="match status" value="1"/>
</dbReference>
<dbReference type="Pfam" id="PF00248">
    <property type="entry name" value="Aldo_ket_red"/>
    <property type="match status" value="1"/>
</dbReference>
<organism evidence="3 4">
    <name type="scientific">Gluconacetobacter takamatsuzukensis</name>
    <dbReference type="NCBI Taxonomy" id="1286190"/>
    <lineage>
        <taxon>Bacteria</taxon>
        <taxon>Pseudomonadati</taxon>
        <taxon>Pseudomonadota</taxon>
        <taxon>Alphaproteobacteria</taxon>
        <taxon>Acetobacterales</taxon>
        <taxon>Acetobacteraceae</taxon>
        <taxon>Gluconacetobacter</taxon>
    </lineage>
</organism>
<dbReference type="RefSeq" id="WP_182947714.1">
    <property type="nucleotide sequence ID" value="NZ_JABEQK010000002.1"/>
</dbReference>
<proteinExistence type="predicted"/>
<dbReference type="InterPro" id="IPR020471">
    <property type="entry name" value="AKR"/>
</dbReference>
<dbReference type="Gene3D" id="3.20.20.100">
    <property type="entry name" value="NADP-dependent oxidoreductase domain"/>
    <property type="match status" value="1"/>
</dbReference>
<feature type="domain" description="NADP-dependent oxidoreductase" evidence="2">
    <location>
        <begin position="22"/>
        <end position="283"/>
    </location>
</feature>
<dbReference type="PRINTS" id="PR00069">
    <property type="entry name" value="ALDKETRDTASE"/>
</dbReference>
<reference evidence="3 4" key="1">
    <citation type="submission" date="2020-04" db="EMBL/GenBank/DDBJ databases">
        <title>Description of novel Gluconacetobacter.</title>
        <authorList>
            <person name="Sombolestani A."/>
        </authorList>
    </citation>
    <scope>NUCLEOTIDE SEQUENCE [LARGE SCALE GENOMIC DNA]</scope>
    <source>
        <strain evidence="3 4">LMG 27800</strain>
    </source>
</reference>
<keyword evidence="1" id="KW-0560">Oxidoreductase</keyword>
<dbReference type="CDD" id="cd19088">
    <property type="entry name" value="AKR_AKR13B1"/>
    <property type="match status" value="1"/>
</dbReference>
<dbReference type="GO" id="GO:0016491">
    <property type="term" value="F:oxidoreductase activity"/>
    <property type="evidence" value="ECO:0007669"/>
    <property type="project" value="UniProtKB-KW"/>
</dbReference>
<sequence length="295" mass="32134">MPRPDARQAGTFLIGGDLPVVRLGFGAMRITGRGIWGDPPDRERALETLRRAAACGVTLIDTADAYGPYVSEDLIRAALHPYAGLHIATKGGHTRHGPDIWRAVGNPNYLRQCVLMSMRRLGVERIDLWQLHRVGPDCPPETQFEVIAAMRDEGLIRHVGLSEVPVEMIARAQRFFPVATVQNRYNLVNRASEDVLDYCAAHGIGFIPWAPLAAGSLAREGGVLDRVARDLGATPGQVALAWLLRRAPVMLPIPGTGSPEHVEENVAAAGLVLDDAVFARLEQEGRAEWRRQAGG</sequence>
<evidence type="ECO:0000259" key="2">
    <source>
        <dbReference type="Pfam" id="PF00248"/>
    </source>
</evidence>
<evidence type="ECO:0000313" key="4">
    <source>
        <dbReference type="Proteomes" id="UP000540556"/>
    </source>
</evidence>
<keyword evidence="4" id="KW-1185">Reference proteome</keyword>
<protein>
    <submittedName>
        <fullName evidence="3">Aldo/keto reductase</fullName>
    </submittedName>
</protein>
<comment type="caution">
    <text evidence="3">The sequence shown here is derived from an EMBL/GenBank/DDBJ whole genome shotgun (WGS) entry which is preliminary data.</text>
</comment>
<dbReference type="InterPro" id="IPR023210">
    <property type="entry name" value="NADP_OxRdtase_dom"/>
</dbReference>
<dbReference type="InterPro" id="IPR036812">
    <property type="entry name" value="NAD(P)_OxRdtase_dom_sf"/>
</dbReference>
<dbReference type="SUPFAM" id="SSF51430">
    <property type="entry name" value="NAD(P)-linked oxidoreductase"/>
    <property type="match status" value="1"/>
</dbReference>
<evidence type="ECO:0000313" key="3">
    <source>
        <dbReference type="EMBL" id="MBB2204015.1"/>
    </source>
</evidence>
<dbReference type="EMBL" id="JABEQK010000002">
    <property type="protein sequence ID" value="MBB2204015.1"/>
    <property type="molecule type" value="Genomic_DNA"/>
</dbReference>